<evidence type="ECO:0000256" key="6">
    <source>
        <dbReference type="ARBA" id="ARBA00012102"/>
    </source>
</evidence>
<dbReference type="PANTHER" id="PTHR34265">
    <property type="entry name" value="TYPE III PANTOTHENATE KINASE"/>
    <property type="match status" value="1"/>
</dbReference>
<feature type="binding site" evidence="16">
    <location>
        <position position="127"/>
    </location>
    <ligand>
        <name>ATP</name>
        <dbReference type="ChEBI" id="CHEBI:30616"/>
    </ligand>
</feature>
<organism evidence="17 18">
    <name type="scientific">Candidatus Magnetominusculus xianensis</name>
    <dbReference type="NCBI Taxonomy" id="1748249"/>
    <lineage>
        <taxon>Bacteria</taxon>
        <taxon>Pseudomonadati</taxon>
        <taxon>Nitrospirota</taxon>
        <taxon>Nitrospiria</taxon>
        <taxon>Nitrospirales</taxon>
        <taxon>Nitrospiraceae</taxon>
        <taxon>Candidatus Magnetominusculus</taxon>
    </lineage>
</organism>
<comment type="cofactor">
    <cofactor evidence="16">
        <name>NH4(+)</name>
        <dbReference type="ChEBI" id="CHEBI:28938"/>
    </cofactor>
    <cofactor evidence="16">
        <name>K(+)</name>
        <dbReference type="ChEBI" id="CHEBI:29103"/>
    </cofactor>
    <text evidence="16">A monovalent cation. Ammonium or potassium.</text>
</comment>
<dbReference type="CDD" id="cd24015">
    <property type="entry name" value="ASKHA_NBD_PanK-III"/>
    <property type="match status" value="1"/>
</dbReference>
<keyword evidence="7 16" id="KW-0963">Cytoplasm</keyword>
<evidence type="ECO:0000256" key="14">
    <source>
        <dbReference type="ARBA" id="ARBA00038036"/>
    </source>
</evidence>
<keyword evidence="10 16" id="KW-0418">Kinase</keyword>
<dbReference type="InterPro" id="IPR043129">
    <property type="entry name" value="ATPase_NBD"/>
</dbReference>
<comment type="function">
    <text evidence="16">Catalyzes the phosphorylation of pantothenate (Pan), the first step in CoA biosynthesis.</text>
</comment>
<evidence type="ECO:0000256" key="2">
    <source>
        <dbReference type="ARBA" id="ARBA00001958"/>
    </source>
</evidence>
<name>A0ABR5SDB1_9BACT</name>
<evidence type="ECO:0000256" key="3">
    <source>
        <dbReference type="ARBA" id="ARBA00004496"/>
    </source>
</evidence>
<evidence type="ECO:0000256" key="15">
    <source>
        <dbReference type="ARBA" id="ARBA00040883"/>
    </source>
</evidence>
<keyword evidence="11 16" id="KW-0067">ATP-binding</keyword>
<comment type="subunit">
    <text evidence="5 16">Homodimer.</text>
</comment>
<comment type="caution">
    <text evidence="16">Lacks conserved residue(s) required for the propagation of feature annotation.</text>
</comment>
<reference evidence="17 18" key="1">
    <citation type="submission" date="2015-11" db="EMBL/GenBank/DDBJ databases">
        <authorList>
            <person name="Lin W."/>
        </authorList>
    </citation>
    <scope>NUCLEOTIDE SEQUENCE [LARGE SCALE GENOMIC DNA]</scope>
    <source>
        <strain evidence="17 18">HCH-1</strain>
    </source>
</reference>
<feature type="binding site" evidence="16">
    <location>
        <begin position="102"/>
        <end position="105"/>
    </location>
    <ligand>
        <name>substrate</name>
    </ligand>
</feature>
<proteinExistence type="inferred from homology"/>
<evidence type="ECO:0000256" key="11">
    <source>
        <dbReference type="ARBA" id="ARBA00022840"/>
    </source>
</evidence>
<feature type="binding site" evidence="16">
    <location>
        <position position="179"/>
    </location>
    <ligand>
        <name>substrate</name>
    </ligand>
</feature>
<keyword evidence="12 16" id="KW-0630">Potassium</keyword>
<feature type="binding site" evidence="16">
    <location>
        <position position="124"/>
    </location>
    <ligand>
        <name>K(+)</name>
        <dbReference type="ChEBI" id="CHEBI:29103"/>
    </ligand>
</feature>
<evidence type="ECO:0000256" key="12">
    <source>
        <dbReference type="ARBA" id="ARBA00022958"/>
    </source>
</evidence>
<comment type="caution">
    <text evidence="17">The sequence shown here is derived from an EMBL/GenBank/DDBJ whole genome shotgun (WGS) entry which is preliminary data.</text>
</comment>
<dbReference type="SUPFAM" id="SSF53067">
    <property type="entry name" value="Actin-like ATPase domain"/>
    <property type="match status" value="2"/>
</dbReference>
<evidence type="ECO:0000256" key="5">
    <source>
        <dbReference type="ARBA" id="ARBA00011738"/>
    </source>
</evidence>
<keyword evidence="13 16" id="KW-0173">Coenzyme A biosynthesis</keyword>
<dbReference type="NCBIfam" id="TIGR00671">
    <property type="entry name" value="baf"/>
    <property type="match status" value="1"/>
</dbReference>
<dbReference type="EC" id="2.7.1.33" evidence="6 16"/>
<dbReference type="GO" id="GO:0004594">
    <property type="term" value="F:pantothenate kinase activity"/>
    <property type="evidence" value="ECO:0007669"/>
    <property type="project" value="UniProtKB-EC"/>
</dbReference>
<dbReference type="PANTHER" id="PTHR34265:SF1">
    <property type="entry name" value="TYPE III PANTOTHENATE KINASE"/>
    <property type="match status" value="1"/>
</dbReference>
<accession>A0ABR5SDB1</accession>
<dbReference type="Gene3D" id="3.30.420.40">
    <property type="match status" value="2"/>
</dbReference>
<evidence type="ECO:0000256" key="7">
    <source>
        <dbReference type="ARBA" id="ARBA00022490"/>
    </source>
</evidence>
<gene>
    <name evidence="16" type="primary">coaX</name>
    <name evidence="17" type="ORF">ASN18_2958</name>
</gene>
<evidence type="ECO:0000256" key="16">
    <source>
        <dbReference type="HAMAP-Rule" id="MF_01274"/>
    </source>
</evidence>
<evidence type="ECO:0000313" key="18">
    <source>
        <dbReference type="Proteomes" id="UP000060487"/>
    </source>
</evidence>
<evidence type="ECO:0000256" key="13">
    <source>
        <dbReference type="ARBA" id="ARBA00022993"/>
    </source>
</evidence>
<dbReference type="Proteomes" id="UP000060487">
    <property type="component" value="Unassembled WGS sequence"/>
</dbReference>
<dbReference type="Pfam" id="PF03309">
    <property type="entry name" value="Pan_kinase"/>
    <property type="match status" value="1"/>
</dbReference>
<dbReference type="EMBL" id="LNQR01000118">
    <property type="protein sequence ID" value="KWT78231.1"/>
    <property type="molecule type" value="Genomic_DNA"/>
</dbReference>
<evidence type="ECO:0000256" key="4">
    <source>
        <dbReference type="ARBA" id="ARBA00005225"/>
    </source>
</evidence>
<evidence type="ECO:0000256" key="1">
    <source>
        <dbReference type="ARBA" id="ARBA00001206"/>
    </source>
</evidence>
<keyword evidence="18" id="KW-1185">Reference proteome</keyword>
<feature type="binding site" evidence="16">
    <location>
        <begin position="6"/>
        <end position="13"/>
    </location>
    <ligand>
        <name>ATP</name>
        <dbReference type="ChEBI" id="CHEBI:30616"/>
    </ligand>
</feature>
<keyword evidence="8 16" id="KW-0808">Transferase</keyword>
<comment type="catalytic activity">
    <reaction evidence="1 16">
        <text>(R)-pantothenate + ATP = (R)-4'-phosphopantothenate + ADP + H(+)</text>
        <dbReference type="Rhea" id="RHEA:16373"/>
        <dbReference type="ChEBI" id="CHEBI:10986"/>
        <dbReference type="ChEBI" id="CHEBI:15378"/>
        <dbReference type="ChEBI" id="CHEBI:29032"/>
        <dbReference type="ChEBI" id="CHEBI:30616"/>
        <dbReference type="ChEBI" id="CHEBI:456216"/>
        <dbReference type="EC" id="2.7.1.33"/>
    </reaction>
</comment>
<evidence type="ECO:0000313" key="17">
    <source>
        <dbReference type="EMBL" id="KWT78231.1"/>
    </source>
</evidence>
<keyword evidence="9 16" id="KW-0547">Nucleotide-binding</keyword>
<comment type="pathway">
    <text evidence="4 16">Cofactor biosynthesis; coenzyme A biosynthesis; CoA from (R)-pantothenate: step 1/5.</text>
</comment>
<comment type="cofactor">
    <cofactor evidence="2">
        <name>K(+)</name>
        <dbReference type="ChEBI" id="CHEBI:29103"/>
    </cofactor>
</comment>
<keyword evidence="16" id="KW-0479">Metal-binding</keyword>
<evidence type="ECO:0000256" key="8">
    <source>
        <dbReference type="ARBA" id="ARBA00022679"/>
    </source>
</evidence>
<protein>
    <recommendedName>
        <fullName evidence="15 16">Type III pantothenate kinase</fullName>
        <ecNumber evidence="6 16">2.7.1.33</ecNumber>
    </recommendedName>
    <alternativeName>
        <fullName evidence="16">PanK-III</fullName>
    </alternativeName>
    <alternativeName>
        <fullName evidence="16">Pantothenic acid kinase</fullName>
    </alternativeName>
</protein>
<dbReference type="HAMAP" id="MF_01274">
    <property type="entry name" value="Pantothen_kinase_3"/>
    <property type="match status" value="1"/>
</dbReference>
<sequence length="253" mass="26959">MLLAIDIGNTNIKLGLFCGGSLIKFSIALADSHLFGEGLGELIRQNAAAEKITAAMVSSVVPLLTGQICSALRPYLTGELHIVSHRTNTGLSYSLHHPERLGADRLVAAAWAYHHFGAPSAVIDFGTATTISVTGHSGVFIGGAIIPGLRTMARAFSEHTAALPLVELAMPLSALGKDTREAIISGIVYGTAGAVSRIIYEIEMEIGYNLKIAITGGNMPLIVPCLERVDVAEPDLLLKGLKQIYERMRQAWM</sequence>
<comment type="similarity">
    <text evidence="14 16">Belongs to the type III pantothenate kinase family.</text>
</comment>
<evidence type="ECO:0000256" key="9">
    <source>
        <dbReference type="ARBA" id="ARBA00022741"/>
    </source>
</evidence>
<dbReference type="InterPro" id="IPR004619">
    <property type="entry name" value="Type_III_PanK"/>
</dbReference>
<comment type="subcellular location">
    <subcellularLocation>
        <location evidence="3 16">Cytoplasm</location>
    </subcellularLocation>
</comment>
<feature type="active site" description="Proton acceptor" evidence="16">
    <location>
        <position position="104"/>
    </location>
</feature>
<evidence type="ECO:0000256" key="10">
    <source>
        <dbReference type="ARBA" id="ARBA00022777"/>
    </source>
</evidence>